<accession>A0ABW3MSH8</accession>
<evidence type="ECO:0000313" key="3">
    <source>
        <dbReference type="Proteomes" id="UP001597046"/>
    </source>
</evidence>
<gene>
    <name evidence="2" type="ORF">ACFQ2V_04380</name>
</gene>
<sequence>MARVHDEHGDDRAAAAGDDRAGEAVLAAWRGLPSESRALLWRLVVHEDGVVRSTPAAGTTPHGPSGRGERARARLRLGLLSELVARAETPECAAARRRLGSHLRGSSWQPGRWEVDGHLGECPRCRTAVEVLADVDRAIRERVAPALLPGAFTTEPQTGDAVPAAAGPRDAEEAHEPGALGRLDGPERHGESEALNRLDLLHRVAGEVAGDTAGAQSPAARVLSFPGRPVSLVTAAASLALAATLYALGSVPGGAVTVDAPAGQGPPVSARTGPAEPAADPAAGPAAPAAAGRQQAIGVAVAESASGPRDVGTEPPTDAGPHTTAGGWDVSGAGAAAGGSAAALAPHTTRVGHGPIASSSTSQPRRRTSRSGCAATWSPR</sequence>
<organism evidence="2 3">
    <name type="scientific">Terrabacter terrigena</name>
    <dbReference type="NCBI Taxonomy" id="574718"/>
    <lineage>
        <taxon>Bacteria</taxon>
        <taxon>Bacillati</taxon>
        <taxon>Actinomycetota</taxon>
        <taxon>Actinomycetes</taxon>
        <taxon>Micrococcales</taxon>
        <taxon>Intrasporangiaceae</taxon>
        <taxon>Terrabacter</taxon>
    </lineage>
</organism>
<proteinExistence type="predicted"/>
<dbReference type="EMBL" id="JBHTKH010000002">
    <property type="protein sequence ID" value="MFD1053535.1"/>
    <property type="molecule type" value="Genomic_DNA"/>
</dbReference>
<feature type="region of interest" description="Disordered" evidence="1">
    <location>
        <begin position="151"/>
        <end position="189"/>
    </location>
</feature>
<comment type="caution">
    <text evidence="2">The sequence shown here is derived from an EMBL/GenBank/DDBJ whole genome shotgun (WGS) entry which is preliminary data.</text>
</comment>
<feature type="region of interest" description="Disordered" evidence="1">
    <location>
        <begin position="262"/>
        <end position="380"/>
    </location>
</feature>
<dbReference type="Proteomes" id="UP001597046">
    <property type="component" value="Unassembled WGS sequence"/>
</dbReference>
<dbReference type="RefSeq" id="WP_386051097.1">
    <property type="nucleotide sequence ID" value="NZ_JBHTKH010000002.1"/>
</dbReference>
<evidence type="ECO:0000313" key="2">
    <source>
        <dbReference type="EMBL" id="MFD1053535.1"/>
    </source>
</evidence>
<feature type="compositionally biased region" description="Low complexity" evidence="1">
    <location>
        <begin position="325"/>
        <end position="345"/>
    </location>
</feature>
<evidence type="ECO:0008006" key="4">
    <source>
        <dbReference type="Google" id="ProtNLM"/>
    </source>
</evidence>
<evidence type="ECO:0000256" key="1">
    <source>
        <dbReference type="SAM" id="MobiDB-lite"/>
    </source>
</evidence>
<keyword evidence="3" id="KW-1185">Reference proteome</keyword>
<feature type="region of interest" description="Disordered" evidence="1">
    <location>
        <begin position="1"/>
        <end position="20"/>
    </location>
</feature>
<reference evidence="3" key="1">
    <citation type="journal article" date="2019" name="Int. J. Syst. Evol. Microbiol.">
        <title>The Global Catalogue of Microorganisms (GCM) 10K type strain sequencing project: providing services to taxonomists for standard genome sequencing and annotation.</title>
        <authorList>
            <consortium name="The Broad Institute Genomics Platform"/>
            <consortium name="The Broad Institute Genome Sequencing Center for Infectious Disease"/>
            <person name="Wu L."/>
            <person name="Ma J."/>
        </authorList>
    </citation>
    <scope>NUCLEOTIDE SEQUENCE [LARGE SCALE GENOMIC DNA]</scope>
    <source>
        <strain evidence="3">CCUG 57508</strain>
    </source>
</reference>
<name>A0ABW3MSH8_9MICO</name>
<protein>
    <recommendedName>
        <fullName evidence="4">Zinc-finger domain-containing protein</fullName>
    </recommendedName>
</protein>
<feature type="compositionally biased region" description="Low complexity" evidence="1">
    <location>
        <begin position="273"/>
        <end position="292"/>
    </location>
</feature>